<dbReference type="AlphaFoldDB" id="I3TIH2"/>
<feature type="domain" description="Nitroreductase" evidence="2">
    <location>
        <begin position="8"/>
        <end position="97"/>
    </location>
</feature>
<dbReference type="KEGG" id="tmo:TMO_0721"/>
<feature type="transmembrane region" description="Helical" evidence="1">
    <location>
        <begin position="46"/>
        <end position="69"/>
    </location>
</feature>
<reference evidence="3 4" key="1">
    <citation type="journal article" date="2012" name="J. Am. Chem. Soc.">
        <title>Bacterial biosynthesis and maturation of the didemnin anti-cancer agents.</title>
        <authorList>
            <person name="Xu Y."/>
            <person name="Kersten R.D."/>
            <person name="Nam S.J."/>
            <person name="Lu L."/>
            <person name="Al-Suwailem A.M."/>
            <person name="Zheng H."/>
            <person name="Fenical W."/>
            <person name="Dorrestein P.C."/>
            <person name="Moore B.S."/>
            <person name="Qian P.Y."/>
        </authorList>
    </citation>
    <scope>NUCLEOTIDE SEQUENCE [LARGE SCALE GENOMIC DNA]</scope>
    <source>
        <strain evidence="3 4">KA081020-065</strain>
    </source>
</reference>
<proteinExistence type="predicted"/>
<dbReference type="GO" id="GO:0016491">
    <property type="term" value="F:oxidoreductase activity"/>
    <property type="evidence" value="ECO:0007669"/>
    <property type="project" value="InterPro"/>
</dbReference>
<dbReference type="SUPFAM" id="SSF55469">
    <property type="entry name" value="FMN-dependent nitroreductase-like"/>
    <property type="match status" value="1"/>
</dbReference>
<keyword evidence="1" id="KW-0812">Transmembrane</keyword>
<dbReference type="Gene3D" id="3.40.109.10">
    <property type="entry name" value="NADH Oxidase"/>
    <property type="match status" value="1"/>
</dbReference>
<evidence type="ECO:0000256" key="1">
    <source>
        <dbReference type="SAM" id="Phobius"/>
    </source>
</evidence>
<keyword evidence="1" id="KW-1133">Transmembrane helix</keyword>
<dbReference type="Pfam" id="PF00881">
    <property type="entry name" value="Nitroreductase"/>
    <property type="match status" value="1"/>
</dbReference>
<dbReference type="STRING" id="1110502.TMO_0721"/>
<dbReference type="EMBL" id="CP003236">
    <property type="protein sequence ID" value="AFK52560.1"/>
    <property type="molecule type" value="Genomic_DNA"/>
</dbReference>
<dbReference type="HOGENOM" id="CLU_2060387_0_0_5"/>
<evidence type="ECO:0000259" key="2">
    <source>
        <dbReference type="Pfam" id="PF00881"/>
    </source>
</evidence>
<dbReference type="eggNOG" id="COG0778">
    <property type="taxonomic scope" value="Bacteria"/>
</dbReference>
<keyword evidence="4" id="KW-1185">Reference proteome</keyword>
<name>I3TIH2_TISMK</name>
<protein>
    <submittedName>
        <fullName evidence="3">Nitroreductase</fullName>
    </submittedName>
</protein>
<dbReference type="Proteomes" id="UP000005258">
    <property type="component" value="Chromosome"/>
</dbReference>
<evidence type="ECO:0000313" key="3">
    <source>
        <dbReference type="EMBL" id="AFK52560.1"/>
    </source>
</evidence>
<gene>
    <name evidence="3" type="ordered locus">TMO_0721</name>
</gene>
<accession>I3TIH2</accession>
<dbReference type="InterPro" id="IPR029479">
    <property type="entry name" value="Nitroreductase"/>
</dbReference>
<keyword evidence="1" id="KW-0472">Membrane</keyword>
<evidence type="ECO:0000313" key="4">
    <source>
        <dbReference type="Proteomes" id="UP000005258"/>
    </source>
</evidence>
<dbReference type="InterPro" id="IPR000415">
    <property type="entry name" value="Nitroreductase-like"/>
</dbReference>
<sequence>MAEVLSFQNGNRGFGDTLGAVFVITADMRAFTTMGERNQAWIDGGIFAMSLAMSLHALGLGACMLNWSVEARHDKLARAAMGIGDEYAIITMLGAGYPKDTVRIAASPRRDVSSILSWL</sequence>
<organism evidence="3 4">
    <name type="scientific">Tistrella mobilis (strain KA081020-065)</name>
    <dbReference type="NCBI Taxonomy" id="1110502"/>
    <lineage>
        <taxon>Bacteria</taxon>
        <taxon>Pseudomonadati</taxon>
        <taxon>Pseudomonadota</taxon>
        <taxon>Alphaproteobacteria</taxon>
        <taxon>Geminicoccales</taxon>
        <taxon>Geminicoccaceae</taxon>
        <taxon>Tistrella</taxon>
    </lineage>
</organism>